<reference evidence="2 3" key="1">
    <citation type="submission" date="2021-07" db="EMBL/GenBank/DDBJ databases">
        <title>Actinomadura sp. PM05-2 isolated from lichen.</title>
        <authorList>
            <person name="Somphong A."/>
            <person name="Phongsopitanun W."/>
            <person name="Tanasupawat S."/>
            <person name="Peongsungnone V."/>
        </authorList>
    </citation>
    <scope>NUCLEOTIDE SEQUENCE [LARGE SCALE GENOMIC DNA]</scope>
    <source>
        <strain evidence="2 3">PM05-2</strain>
    </source>
</reference>
<evidence type="ECO:0000256" key="1">
    <source>
        <dbReference type="SAM" id="MobiDB-lite"/>
    </source>
</evidence>
<dbReference type="RefSeq" id="WP_220169519.1">
    <property type="nucleotide sequence ID" value="NZ_JAIBOA010000022.1"/>
</dbReference>
<evidence type="ECO:0000313" key="3">
    <source>
        <dbReference type="Proteomes" id="UP000774570"/>
    </source>
</evidence>
<protein>
    <submittedName>
        <fullName evidence="2">Antitoxin</fullName>
    </submittedName>
</protein>
<organism evidence="2 3">
    <name type="scientific">Actinomadura parmotrematis</name>
    <dbReference type="NCBI Taxonomy" id="2864039"/>
    <lineage>
        <taxon>Bacteria</taxon>
        <taxon>Bacillati</taxon>
        <taxon>Actinomycetota</taxon>
        <taxon>Actinomycetes</taxon>
        <taxon>Streptosporangiales</taxon>
        <taxon>Thermomonosporaceae</taxon>
        <taxon>Actinomadura</taxon>
    </lineage>
</organism>
<evidence type="ECO:0000313" key="2">
    <source>
        <dbReference type="EMBL" id="MBW8486284.1"/>
    </source>
</evidence>
<feature type="region of interest" description="Disordered" evidence="1">
    <location>
        <begin position="1"/>
        <end position="80"/>
    </location>
</feature>
<dbReference type="Pfam" id="PF14013">
    <property type="entry name" value="MT0933_antitox"/>
    <property type="match status" value="1"/>
</dbReference>
<proteinExistence type="predicted"/>
<gene>
    <name evidence="2" type="ORF">K1Y72_28210</name>
</gene>
<sequence>MADLGGWADKAQDFAKDHPEQADKAFDKAGDYADERTGGKYGEQIDSGVGAAEDRLGVPRDASGAQDDQGDQNAQDEQGR</sequence>
<dbReference type="EMBL" id="JAIBOA010000022">
    <property type="protein sequence ID" value="MBW8486284.1"/>
    <property type="molecule type" value="Genomic_DNA"/>
</dbReference>
<name>A0ABS7G0P7_9ACTN</name>
<feature type="compositionally biased region" description="Basic and acidic residues" evidence="1">
    <location>
        <begin position="10"/>
        <end position="38"/>
    </location>
</feature>
<accession>A0ABS7G0P7</accession>
<feature type="compositionally biased region" description="Low complexity" evidence="1">
    <location>
        <begin position="61"/>
        <end position="80"/>
    </location>
</feature>
<keyword evidence="3" id="KW-1185">Reference proteome</keyword>
<dbReference type="InterPro" id="IPR028037">
    <property type="entry name" value="Antitoxin_Rv0909/MT0933"/>
</dbReference>
<dbReference type="Proteomes" id="UP000774570">
    <property type="component" value="Unassembled WGS sequence"/>
</dbReference>
<comment type="caution">
    <text evidence="2">The sequence shown here is derived from an EMBL/GenBank/DDBJ whole genome shotgun (WGS) entry which is preliminary data.</text>
</comment>